<comment type="caution">
    <text evidence="3">The sequence shown here is derived from an EMBL/GenBank/DDBJ whole genome shotgun (WGS) entry which is preliminary data.</text>
</comment>
<feature type="region of interest" description="Disordered" evidence="1">
    <location>
        <begin position="444"/>
        <end position="472"/>
    </location>
</feature>
<gene>
    <name evidence="3" type="ORF">Sxan_12310</name>
</gene>
<feature type="compositionally biased region" description="Low complexity" evidence="1">
    <location>
        <begin position="520"/>
        <end position="529"/>
    </location>
</feature>
<keyword evidence="4" id="KW-1185">Reference proteome</keyword>
<evidence type="ECO:0000313" key="4">
    <source>
        <dbReference type="Proteomes" id="UP000600026"/>
    </source>
</evidence>
<feature type="domain" description="NAD(P)-binding" evidence="2">
    <location>
        <begin position="10"/>
        <end position="114"/>
    </location>
</feature>
<dbReference type="EMBL" id="BNEE01000004">
    <property type="protein sequence ID" value="GHI83867.1"/>
    <property type="molecule type" value="Genomic_DNA"/>
</dbReference>
<dbReference type="Pfam" id="PF13460">
    <property type="entry name" value="NAD_binding_10"/>
    <property type="match status" value="1"/>
</dbReference>
<dbReference type="PANTHER" id="PTHR12126">
    <property type="entry name" value="NADH-UBIQUINONE OXIDOREDUCTASE 39 KDA SUBUNIT-RELATED"/>
    <property type="match status" value="1"/>
</dbReference>
<dbReference type="Proteomes" id="UP000600026">
    <property type="component" value="Unassembled WGS sequence"/>
</dbReference>
<protein>
    <submittedName>
        <fullName evidence="3">NAD(P)-dependent oxidoreductase</fullName>
    </submittedName>
</protein>
<dbReference type="AlphaFoldDB" id="A0A919LDV6"/>
<name>A0A919LDV6_9ACTN</name>
<dbReference type="InterPro" id="IPR051207">
    <property type="entry name" value="ComplexI_NDUFA9_subunit"/>
</dbReference>
<feature type="region of interest" description="Disordered" evidence="1">
    <location>
        <begin position="316"/>
        <end position="337"/>
    </location>
</feature>
<dbReference type="SUPFAM" id="SSF51735">
    <property type="entry name" value="NAD(P)-binding Rossmann-fold domains"/>
    <property type="match status" value="1"/>
</dbReference>
<dbReference type="RefSeq" id="WP_031141726.1">
    <property type="nucleotide sequence ID" value="NZ_BNEE01000004.1"/>
</dbReference>
<reference evidence="3" key="1">
    <citation type="submission" date="2020-09" db="EMBL/GenBank/DDBJ databases">
        <title>Whole genome shotgun sequence of Streptomyces xanthophaeus NBRC 12829.</title>
        <authorList>
            <person name="Komaki H."/>
            <person name="Tamura T."/>
        </authorList>
    </citation>
    <scope>NUCLEOTIDE SEQUENCE</scope>
    <source>
        <strain evidence="3">NBRC 12829</strain>
    </source>
</reference>
<feature type="region of interest" description="Disordered" evidence="1">
    <location>
        <begin position="518"/>
        <end position="552"/>
    </location>
</feature>
<evidence type="ECO:0000259" key="2">
    <source>
        <dbReference type="Pfam" id="PF13460"/>
    </source>
</evidence>
<feature type="compositionally biased region" description="Basic and acidic residues" evidence="1">
    <location>
        <begin position="537"/>
        <end position="552"/>
    </location>
</feature>
<evidence type="ECO:0000256" key="1">
    <source>
        <dbReference type="SAM" id="MobiDB-lite"/>
    </source>
</evidence>
<dbReference type="Pfam" id="PF11066">
    <property type="entry name" value="DUF2867"/>
    <property type="match status" value="1"/>
</dbReference>
<dbReference type="PANTHER" id="PTHR12126:SF11">
    <property type="entry name" value="NADH DEHYDROGENASE [UBIQUINONE] 1 ALPHA SUBCOMPLEX SUBUNIT 9, MITOCHONDRIAL"/>
    <property type="match status" value="1"/>
</dbReference>
<accession>A0A919LDV6</accession>
<dbReference type="InterPro" id="IPR021295">
    <property type="entry name" value="DUF2867"/>
</dbReference>
<evidence type="ECO:0000313" key="3">
    <source>
        <dbReference type="EMBL" id="GHI83867.1"/>
    </source>
</evidence>
<dbReference type="InterPro" id="IPR036291">
    <property type="entry name" value="NAD(P)-bd_dom_sf"/>
</dbReference>
<dbReference type="OrthoDB" id="9774199at2"/>
<dbReference type="Gene3D" id="3.40.50.720">
    <property type="entry name" value="NAD(P)-binding Rossmann-like Domain"/>
    <property type="match status" value="1"/>
</dbReference>
<sequence length="552" mass="59422">MTGLNCLVTGATGYIGGRLVPELLDAGHRVRCLARSPEKLRDHTWAGRAEVVRGDMTDTRSVADALRGIDVAYYLVHALNAGSGFEERDRAAARVFAEQAHAAGVGRIVYLGGLTPAGIPARELSPHLRSRAEVGEILLAGAVPAAVLRAAVIIGSGSASFEMLRYLTERLPVMVTPSWVATRCQPIAVRDVLRYLVGCATLPPEVDRTFDIGGPDVLTYEEMMRRYAAVAELPHRLILRVPMLTPRLSSHWIGLVTPVPRALARPLAESLRHEVVCAEHDIARYVPDPPGAPIGFDQALDLALRRVREADVTTRWSSASLPGAPSDPLPTDPDWAGGSLYTDDRERSVDASPAALWRVVEGIGGENGWYSFPLAWSVRGWLDRLVGGVGIRRGRRDAARLRVGDSLDFWRVEEIEPGSLLRLRAEMRLPGLAWLEMYVDPGAAPAPAPRPASPGPAAAAPAGDTGTGRPAGGARYRQRALFHPHGLLGHLYWWSVSPFHALVFGGMARNIARAAERLDAPSPAAASAGGPAGEVPDDGRPTPRPRTRSEKP</sequence>
<feature type="compositionally biased region" description="Low complexity" evidence="1">
    <location>
        <begin position="455"/>
        <end position="464"/>
    </location>
</feature>
<dbReference type="GO" id="GO:0044877">
    <property type="term" value="F:protein-containing complex binding"/>
    <property type="evidence" value="ECO:0007669"/>
    <property type="project" value="TreeGrafter"/>
</dbReference>
<dbReference type="CDD" id="cd05245">
    <property type="entry name" value="SDR_a2"/>
    <property type="match status" value="1"/>
</dbReference>
<feature type="compositionally biased region" description="Pro residues" evidence="1">
    <location>
        <begin position="444"/>
        <end position="454"/>
    </location>
</feature>
<organism evidence="3 4">
    <name type="scientific">Streptomyces xanthophaeus</name>
    <dbReference type="NCBI Taxonomy" id="67385"/>
    <lineage>
        <taxon>Bacteria</taxon>
        <taxon>Bacillati</taxon>
        <taxon>Actinomycetota</taxon>
        <taxon>Actinomycetes</taxon>
        <taxon>Kitasatosporales</taxon>
        <taxon>Streptomycetaceae</taxon>
        <taxon>Streptomyces</taxon>
    </lineage>
</organism>
<proteinExistence type="predicted"/>
<dbReference type="InterPro" id="IPR016040">
    <property type="entry name" value="NAD(P)-bd_dom"/>
</dbReference>